<protein>
    <recommendedName>
        <fullName evidence="4">Autoinducer 2 import ATP-binding protein LsrA</fullName>
        <ecNumber evidence="8">7.6.2.13</ecNumber>
    </recommendedName>
</protein>
<comment type="similarity">
    <text evidence="2">Belongs to the ABC transporter superfamily. AI-2 autoinducer porter (TC 3.A.1.2.8) family.</text>
</comment>
<comment type="function">
    <text evidence="7">Part of the ABC transporter complex LsrABCD involved in autoinducer 2 (AI-2) import. Responsible for energy coupling to the transport system.</text>
</comment>
<dbReference type="InterPro" id="IPR003439">
    <property type="entry name" value="ABC_transporter-like_ATP-bd"/>
</dbReference>
<proteinExistence type="inferred from homology"/>
<keyword evidence="6 11" id="KW-0067">ATP-binding</keyword>
<evidence type="ECO:0000256" key="9">
    <source>
        <dbReference type="ARBA" id="ARBA00034076"/>
    </source>
</evidence>
<feature type="domain" description="ABC transporter" evidence="10">
    <location>
        <begin position="2"/>
        <end position="240"/>
    </location>
</feature>
<dbReference type="PROSITE" id="PS00211">
    <property type="entry name" value="ABC_TRANSPORTER_1"/>
    <property type="match status" value="1"/>
</dbReference>
<dbReference type="SMART" id="SM00382">
    <property type="entry name" value="AAA"/>
    <property type="match status" value="2"/>
</dbReference>
<dbReference type="GO" id="GO:0005886">
    <property type="term" value="C:plasma membrane"/>
    <property type="evidence" value="ECO:0007669"/>
    <property type="project" value="UniProtKB-SubCell"/>
</dbReference>
<dbReference type="InterPro" id="IPR050107">
    <property type="entry name" value="ABC_carbohydrate_import_ATPase"/>
</dbReference>
<reference evidence="11 12" key="1">
    <citation type="submission" date="2019-12" db="EMBL/GenBank/DDBJ databases">
        <title>Whole-genome analyses of novel actinobacteria.</title>
        <authorList>
            <person name="Sahin N."/>
            <person name="Saygin H."/>
        </authorList>
    </citation>
    <scope>NUCLEOTIDE SEQUENCE [LARGE SCALE GENOMIC DNA]</scope>
    <source>
        <strain evidence="11 12">KC615</strain>
    </source>
</reference>
<dbReference type="Gene3D" id="3.40.50.300">
    <property type="entry name" value="P-loop containing nucleotide triphosphate hydrolases"/>
    <property type="match status" value="2"/>
</dbReference>
<gene>
    <name evidence="11" type="ORF">GSM42_06130</name>
</gene>
<evidence type="ECO:0000256" key="8">
    <source>
        <dbReference type="ARBA" id="ARBA00023798"/>
    </source>
</evidence>
<evidence type="ECO:0000256" key="3">
    <source>
        <dbReference type="ARBA" id="ARBA00011262"/>
    </source>
</evidence>
<comment type="subcellular location">
    <subcellularLocation>
        <location evidence="1">Cell inner membrane</location>
        <topology evidence="1">Peripheral membrane protein</topology>
    </subcellularLocation>
</comment>
<dbReference type="PROSITE" id="PS50893">
    <property type="entry name" value="ABC_TRANSPORTER_2"/>
    <property type="match status" value="2"/>
</dbReference>
<dbReference type="EMBL" id="WUUL01000003">
    <property type="protein sequence ID" value="MXQ53317.1"/>
    <property type="molecule type" value="Genomic_DNA"/>
</dbReference>
<dbReference type="InterPro" id="IPR003593">
    <property type="entry name" value="AAA+_ATPase"/>
</dbReference>
<organism evidence="11 12">
    <name type="scientific">Shimazuella alba</name>
    <dbReference type="NCBI Taxonomy" id="2690964"/>
    <lineage>
        <taxon>Bacteria</taxon>
        <taxon>Bacillati</taxon>
        <taxon>Bacillota</taxon>
        <taxon>Bacilli</taxon>
        <taxon>Bacillales</taxon>
        <taxon>Thermoactinomycetaceae</taxon>
        <taxon>Shimazuella</taxon>
    </lineage>
</organism>
<comment type="catalytic activity">
    <reaction evidence="9">
        <text>ATP + H2O + (2R,4S)-2-methyl-2,3,3,4-tetrahydroxytetrahydrofuran-[AI-2-binding protein]Side 1 = ADP + phosphate + (2R,4S)-2-methyl-2,3,3,4-tetrahydroxytetrahydrofuranSide 2 + [AI-2-binding protein]Side 1.</text>
        <dbReference type="EC" id="7.6.2.13"/>
    </reaction>
</comment>
<dbReference type="CDD" id="cd03216">
    <property type="entry name" value="ABC_Carb_Monos_I"/>
    <property type="match status" value="1"/>
</dbReference>
<dbReference type="GO" id="GO:0005524">
    <property type="term" value="F:ATP binding"/>
    <property type="evidence" value="ECO:0007669"/>
    <property type="project" value="UniProtKB-KW"/>
</dbReference>
<evidence type="ECO:0000259" key="10">
    <source>
        <dbReference type="PROSITE" id="PS50893"/>
    </source>
</evidence>
<dbReference type="InterPro" id="IPR017871">
    <property type="entry name" value="ABC_transporter-like_CS"/>
</dbReference>
<evidence type="ECO:0000256" key="4">
    <source>
        <dbReference type="ARBA" id="ARBA00019459"/>
    </source>
</evidence>
<dbReference type="CDD" id="cd03215">
    <property type="entry name" value="ABC_Carb_Monos_II"/>
    <property type="match status" value="1"/>
</dbReference>
<dbReference type="GO" id="GO:0016887">
    <property type="term" value="F:ATP hydrolysis activity"/>
    <property type="evidence" value="ECO:0007669"/>
    <property type="project" value="InterPro"/>
</dbReference>
<dbReference type="EC" id="7.6.2.13" evidence="8"/>
<comment type="caution">
    <text evidence="11">The sequence shown here is derived from an EMBL/GenBank/DDBJ whole genome shotgun (WGS) entry which is preliminary data.</text>
</comment>
<dbReference type="Proteomes" id="UP000430692">
    <property type="component" value="Unassembled WGS sequence"/>
</dbReference>
<dbReference type="InterPro" id="IPR027417">
    <property type="entry name" value="P-loop_NTPase"/>
</dbReference>
<accession>A0A6I4VP24</accession>
<comment type="subunit">
    <text evidence="3">The complex is composed of two ATP-binding proteins (LsrA), two transmembrane proteins (LsrC and LsrD) and a solute-binding protein (LsrB).</text>
</comment>
<dbReference type="PANTHER" id="PTHR43790">
    <property type="entry name" value="CARBOHYDRATE TRANSPORT ATP-BINDING PROTEIN MG119-RELATED"/>
    <property type="match status" value="1"/>
</dbReference>
<keyword evidence="5" id="KW-0547">Nucleotide-binding</keyword>
<evidence type="ECO:0000256" key="2">
    <source>
        <dbReference type="ARBA" id="ARBA00009404"/>
    </source>
</evidence>
<dbReference type="SUPFAM" id="SSF52540">
    <property type="entry name" value="P-loop containing nucleoside triphosphate hydrolases"/>
    <property type="match status" value="2"/>
</dbReference>
<evidence type="ECO:0000313" key="11">
    <source>
        <dbReference type="EMBL" id="MXQ53317.1"/>
    </source>
</evidence>
<dbReference type="AlphaFoldDB" id="A0A6I4VP24"/>
<dbReference type="PANTHER" id="PTHR43790:SF2">
    <property type="entry name" value="AUTOINDUCER 2 IMPORT ATP-BINDING PROTEIN LSRA"/>
    <property type="match status" value="1"/>
</dbReference>
<evidence type="ECO:0000256" key="1">
    <source>
        <dbReference type="ARBA" id="ARBA00004417"/>
    </source>
</evidence>
<feature type="domain" description="ABC transporter" evidence="10">
    <location>
        <begin position="253"/>
        <end position="497"/>
    </location>
</feature>
<evidence type="ECO:0000256" key="6">
    <source>
        <dbReference type="ARBA" id="ARBA00022840"/>
    </source>
</evidence>
<keyword evidence="12" id="KW-1185">Reference proteome</keyword>
<sequence length="502" mass="56302">MLQVRDLDKRFGLHYALSKISLDIHSGEIHALVGENGAGKSTLIKILTGIYQPNGGKVFWNNQETVIREPKTARKIGIQVVHQDRQLIASFSGYENLFLGISYPKQKLGLGIRWGAMKKEADQLKSKLGIQLDLRKLAEHMSPSEKTMLEIMRAAMLDCQLLILDEPTAALSDEESELLFELINKLVAKGTAILYVSHRMNEILRLSDRVTVMRNGKIAGTFSTKEMSKDTLVQLMTNQTSSIKKQMQKTSFSNKENVLQLKQVTSKDQKVKNVSLDVKQGEIVGIFGLAGSGRTELLETIYGTRHLKTGQMEIQGKIVSSFSPKHSLARGVILIPEDRRGDGLIVDMSIRENMTLSTLSEFSSIYNIKNQKEKTAVRTWMERLQVKATSSEQPIKELSGGNQQKVVFAKALLSKPILYLCDEPTQAVDVMTREEIHQLLKDQVSHDSGVLFVSSDVQEVLDISDRIYVIHEGEIVAEFENEAVTAEQILQVCYNQRKQSDV</sequence>
<dbReference type="Pfam" id="PF00005">
    <property type="entry name" value="ABC_tran"/>
    <property type="match status" value="2"/>
</dbReference>
<evidence type="ECO:0000313" key="12">
    <source>
        <dbReference type="Proteomes" id="UP000430692"/>
    </source>
</evidence>
<dbReference type="RefSeq" id="WP_160800669.1">
    <property type="nucleotide sequence ID" value="NZ_WUUL01000003.1"/>
</dbReference>
<evidence type="ECO:0000256" key="5">
    <source>
        <dbReference type="ARBA" id="ARBA00022741"/>
    </source>
</evidence>
<name>A0A6I4VP24_9BACL</name>
<evidence type="ECO:0000256" key="7">
    <source>
        <dbReference type="ARBA" id="ARBA00023747"/>
    </source>
</evidence>